<dbReference type="Proteomes" id="UP000076078">
    <property type="component" value="Unassembled WGS sequence"/>
</dbReference>
<dbReference type="InParanoid" id="A0A152A686"/>
<gene>
    <name evidence="2" type="ORF">DLAC_01744</name>
</gene>
<evidence type="ECO:0000256" key="1">
    <source>
        <dbReference type="SAM" id="MobiDB-lite"/>
    </source>
</evidence>
<dbReference type="Pfam" id="PF18953">
    <property type="entry name" value="SAP_new25"/>
    <property type="match status" value="1"/>
</dbReference>
<reference evidence="2 3" key="1">
    <citation type="submission" date="2015-12" db="EMBL/GenBank/DDBJ databases">
        <title>Dictyostelia acquired genes for synthesis and detection of signals that induce cell-type specialization by lateral gene transfer from prokaryotes.</title>
        <authorList>
            <person name="Gloeckner G."/>
            <person name="Schaap P."/>
        </authorList>
    </citation>
    <scope>NUCLEOTIDE SEQUENCE [LARGE SCALE GENOMIC DNA]</scope>
    <source>
        <strain evidence="2 3">TK</strain>
    </source>
</reference>
<evidence type="ECO:0000313" key="2">
    <source>
        <dbReference type="EMBL" id="KYR01733.1"/>
    </source>
</evidence>
<keyword evidence="3" id="KW-1185">Reference proteome</keyword>
<feature type="compositionally biased region" description="Acidic residues" evidence="1">
    <location>
        <begin position="291"/>
        <end position="323"/>
    </location>
</feature>
<comment type="caution">
    <text evidence="2">The sequence shown here is derived from an EMBL/GenBank/DDBJ whole genome shotgun (WGS) entry which is preliminary data.</text>
</comment>
<sequence length="353" mass="40419">MAKTTTTPTYSTLIKKIIKNETVLPYIKITNTDHIKEITEAKTIAHNLTLQARALDKHAEEVKPKIDSSIYKTALTQQISSLGLLGIFSHMSHETLTILYNEFHEVDKKQTKIFLTKRLAREVLINGVEYFKDLSEATAEKWSDFFECEVNDGAAVMQEIKMMGFEVFLHELPVSVLKSLLVTFGFDLEDFPLNNPNHYVYSIITGEPPAIKEKKPVKKIKFVKTKPTTLHNGLSFQDIFQHFNKEELLDFCKEEEIQYVSSLNKRSLINVILEFLASGKKPQPKRQLTVDESEIGEDQDIEEEVVQEVEEEDDEVELEETEEKEVTKTKTAISQKLVKSPLKNSPRGQVKTK</sequence>
<dbReference type="OMA" id="DLIDWAY"/>
<accession>A0A152A686</accession>
<proteinExistence type="predicted"/>
<dbReference type="EMBL" id="LODT01000006">
    <property type="protein sequence ID" value="KYR01733.1"/>
    <property type="molecule type" value="Genomic_DNA"/>
</dbReference>
<evidence type="ECO:0000313" key="3">
    <source>
        <dbReference type="Proteomes" id="UP000076078"/>
    </source>
</evidence>
<dbReference type="GO" id="GO:0003677">
    <property type="term" value="F:DNA binding"/>
    <property type="evidence" value="ECO:0007669"/>
    <property type="project" value="UniProtKB-KW"/>
</dbReference>
<dbReference type="OrthoDB" id="21013at2759"/>
<dbReference type="AlphaFoldDB" id="A0A152A686"/>
<organism evidence="2 3">
    <name type="scientific">Tieghemostelium lacteum</name>
    <name type="common">Slime mold</name>
    <name type="synonym">Dictyostelium lacteum</name>
    <dbReference type="NCBI Taxonomy" id="361077"/>
    <lineage>
        <taxon>Eukaryota</taxon>
        <taxon>Amoebozoa</taxon>
        <taxon>Evosea</taxon>
        <taxon>Eumycetozoa</taxon>
        <taxon>Dictyostelia</taxon>
        <taxon>Dictyosteliales</taxon>
        <taxon>Raperosteliaceae</taxon>
        <taxon>Tieghemostelium</taxon>
    </lineage>
</organism>
<protein>
    <submittedName>
        <fullName evidence="2">SAP DNA-binding domain-containing protein</fullName>
    </submittedName>
</protein>
<feature type="region of interest" description="Disordered" evidence="1">
    <location>
        <begin position="284"/>
        <end position="353"/>
    </location>
</feature>
<name>A0A152A686_TIELA</name>
<dbReference type="FunCoup" id="A0A152A686">
    <property type="interactions" value="6"/>
</dbReference>
<keyword evidence="2" id="KW-0238">DNA-binding</keyword>